<dbReference type="GO" id="GO:0003677">
    <property type="term" value="F:DNA binding"/>
    <property type="evidence" value="ECO:0007669"/>
    <property type="project" value="UniProtKB-UniRule"/>
</dbReference>
<dbReference type="Pfam" id="PF14657">
    <property type="entry name" value="Arm-DNA-bind_4"/>
    <property type="match status" value="1"/>
</dbReference>
<keyword evidence="5" id="KW-0233">DNA recombination</keyword>
<feature type="domain" description="Tyr recombinase" evidence="7">
    <location>
        <begin position="195"/>
        <end position="381"/>
    </location>
</feature>
<evidence type="ECO:0000313" key="10">
    <source>
        <dbReference type="Proteomes" id="UP000283314"/>
    </source>
</evidence>
<organism evidence="9 10">
    <name type="scientific">Eubacterium ventriosum</name>
    <dbReference type="NCBI Taxonomy" id="39496"/>
    <lineage>
        <taxon>Bacteria</taxon>
        <taxon>Bacillati</taxon>
        <taxon>Bacillota</taxon>
        <taxon>Clostridia</taxon>
        <taxon>Eubacteriales</taxon>
        <taxon>Eubacteriaceae</taxon>
        <taxon>Eubacterium</taxon>
    </lineage>
</organism>
<feature type="domain" description="Core-binding (CB)" evidence="8">
    <location>
        <begin position="91"/>
        <end position="173"/>
    </location>
</feature>
<reference evidence="9 10" key="1">
    <citation type="submission" date="2018-08" db="EMBL/GenBank/DDBJ databases">
        <title>A genome reference for cultivated species of the human gut microbiota.</title>
        <authorList>
            <person name="Zou Y."/>
            <person name="Xue W."/>
            <person name="Luo G."/>
        </authorList>
    </citation>
    <scope>NUCLEOTIDE SEQUENCE [LARGE SCALE GENOMIC DNA]</scope>
    <source>
        <strain evidence="9 10">AF37-4</strain>
    </source>
</reference>
<dbReference type="InterPro" id="IPR010998">
    <property type="entry name" value="Integrase_recombinase_N"/>
</dbReference>
<evidence type="ECO:0000256" key="2">
    <source>
        <dbReference type="ARBA" id="ARBA00008857"/>
    </source>
</evidence>
<dbReference type="InterPro" id="IPR044068">
    <property type="entry name" value="CB"/>
</dbReference>
<dbReference type="Gene3D" id="1.10.443.10">
    <property type="entry name" value="Intergrase catalytic core"/>
    <property type="match status" value="1"/>
</dbReference>
<dbReference type="PROSITE" id="PS51898">
    <property type="entry name" value="TYR_RECOMBINASE"/>
    <property type="match status" value="1"/>
</dbReference>
<dbReference type="InterPro" id="IPR028259">
    <property type="entry name" value="AP2-like_int_N"/>
</dbReference>
<dbReference type="AlphaFoldDB" id="A0A415LAF0"/>
<evidence type="ECO:0000256" key="5">
    <source>
        <dbReference type="ARBA" id="ARBA00023172"/>
    </source>
</evidence>
<dbReference type="InterPro" id="IPR013762">
    <property type="entry name" value="Integrase-like_cat_sf"/>
</dbReference>
<dbReference type="PANTHER" id="PTHR30349:SF64">
    <property type="entry name" value="PROPHAGE INTEGRASE INTD-RELATED"/>
    <property type="match status" value="1"/>
</dbReference>
<evidence type="ECO:0000256" key="6">
    <source>
        <dbReference type="PROSITE-ProRule" id="PRU01248"/>
    </source>
</evidence>
<dbReference type="InterPro" id="IPR002104">
    <property type="entry name" value="Integrase_catalytic"/>
</dbReference>
<dbReference type="Gene3D" id="1.10.150.130">
    <property type="match status" value="1"/>
</dbReference>
<comment type="caution">
    <text evidence="9">The sequence shown here is derived from an EMBL/GenBank/DDBJ whole genome shotgun (WGS) entry which is preliminary data.</text>
</comment>
<dbReference type="InterPro" id="IPR011010">
    <property type="entry name" value="DNA_brk_join_enz"/>
</dbReference>
<dbReference type="PROSITE" id="PS51900">
    <property type="entry name" value="CB"/>
    <property type="match status" value="1"/>
</dbReference>
<dbReference type="Proteomes" id="UP000283314">
    <property type="component" value="Unassembled WGS sequence"/>
</dbReference>
<sequence>MIHTPSTRILYHLWSTRSNAGCYFYTLFREERRCNMAVCKDNKTNTYFVKTYYTDYTGAKKQKKKRGFKLKREALDWEREFLLQMQGEPDMTLNSLARLYLKDIKTRLKEVTYDGHKHLLDNRILPYLGNKPINLITPADIRAWQNKQISQGYSDAYLKRMNSLLVATLNFAVKFYNLKENPCHLAGSMGKRKRNKITFWTKEEYFKFIALVDDITKYTMFQTLYYTGIRIGELLALTYNDIDLANGIIRINKTVNFKGGKVIFTSPKTPKSNREITIPQLLINDLSNYIEKIYGYKMTDRVFPYTKAILYKELKKKSEQAGLKKIRVHDFRHSHASLLIDMGINPLLISERLGHERVETTLNTYSHLYPSRADELAEKLNKIVPF</sequence>
<evidence type="ECO:0000256" key="3">
    <source>
        <dbReference type="ARBA" id="ARBA00022908"/>
    </source>
</evidence>
<dbReference type="PANTHER" id="PTHR30349">
    <property type="entry name" value="PHAGE INTEGRASE-RELATED"/>
    <property type="match status" value="1"/>
</dbReference>
<dbReference type="CDD" id="cd01189">
    <property type="entry name" value="INT_ICEBs1_C_like"/>
    <property type="match status" value="1"/>
</dbReference>
<dbReference type="EMBL" id="QROT01000005">
    <property type="protein sequence ID" value="RHL45277.1"/>
    <property type="molecule type" value="Genomic_DNA"/>
</dbReference>
<dbReference type="GO" id="GO:0006310">
    <property type="term" value="P:DNA recombination"/>
    <property type="evidence" value="ECO:0007669"/>
    <property type="project" value="UniProtKB-KW"/>
</dbReference>
<dbReference type="Pfam" id="PF14659">
    <property type="entry name" value="Phage_int_SAM_3"/>
    <property type="match status" value="1"/>
</dbReference>
<gene>
    <name evidence="9" type="ORF">DW018_07980</name>
</gene>
<name>A0A415LAF0_9FIRM</name>
<dbReference type="InterPro" id="IPR004107">
    <property type="entry name" value="Integrase_SAM-like_N"/>
</dbReference>
<dbReference type="Pfam" id="PF00589">
    <property type="entry name" value="Phage_integrase"/>
    <property type="match status" value="1"/>
</dbReference>
<dbReference type="InterPro" id="IPR050090">
    <property type="entry name" value="Tyrosine_recombinase_XerCD"/>
</dbReference>
<keyword evidence="4 6" id="KW-0238">DNA-binding</keyword>
<dbReference type="GO" id="GO:0015074">
    <property type="term" value="P:DNA integration"/>
    <property type="evidence" value="ECO:0007669"/>
    <property type="project" value="UniProtKB-KW"/>
</dbReference>
<evidence type="ECO:0000259" key="8">
    <source>
        <dbReference type="PROSITE" id="PS51900"/>
    </source>
</evidence>
<comment type="similarity">
    <text evidence="2">Belongs to the 'phage' integrase family.</text>
</comment>
<accession>A0A415LAF0</accession>
<evidence type="ECO:0000256" key="1">
    <source>
        <dbReference type="ARBA" id="ARBA00003283"/>
    </source>
</evidence>
<evidence type="ECO:0000256" key="4">
    <source>
        <dbReference type="ARBA" id="ARBA00023125"/>
    </source>
</evidence>
<comment type="function">
    <text evidence="1">Site-specific tyrosine recombinase, which acts by catalyzing the cutting and rejoining of the recombining DNA molecules.</text>
</comment>
<protein>
    <submittedName>
        <fullName evidence="9">Site-specific integrase</fullName>
    </submittedName>
</protein>
<proteinExistence type="inferred from homology"/>
<dbReference type="SUPFAM" id="SSF56349">
    <property type="entry name" value="DNA breaking-rejoining enzymes"/>
    <property type="match status" value="1"/>
</dbReference>
<evidence type="ECO:0000259" key="7">
    <source>
        <dbReference type="PROSITE" id="PS51898"/>
    </source>
</evidence>
<evidence type="ECO:0000313" key="9">
    <source>
        <dbReference type="EMBL" id="RHL45277.1"/>
    </source>
</evidence>
<keyword evidence="3" id="KW-0229">DNA integration</keyword>